<comment type="caution">
    <text evidence="1">The sequence shown here is derived from an EMBL/GenBank/DDBJ whole genome shotgun (WGS) entry which is preliminary data.</text>
</comment>
<organism evidence="1 2">
    <name type="scientific">Sphingobacterium spiritivorum ATCC 33861</name>
    <dbReference type="NCBI Taxonomy" id="525373"/>
    <lineage>
        <taxon>Bacteria</taxon>
        <taxon>Pseudomonadati</taxon>
        <taxon>Bacteroidota</taxon>
        <taxon>Sphingobacteriia</taxon>
        <taxon>Sphingobacteriales</taxon>
        <taxon>Sphingobacteriaceae</taxon>
        <taxon>Sphingobacterium</taxon>
    </lineage>
</organism>
<gene>
    <name evidence="1" type="ORF">HMPREF0766_14370</name>
</gene>
<protein>
    <submittedName>
        <fullName evidence="1">Uncharacterized protein</fullName>
    </submittedName>
</protein>
<evidence type="ECO:0000313" key="1">
    <source>
        <dbReference type="EMBL" id="EFK55809.1"/>
    </source>
</evidence>
<dbReference type="EMBL" id="ACHA02000013">
    <property type="protein sequence ID" value="EFK55809.1"/>
    <property type="molecule type" value="Genomic_DNA"/>
</dbReference>
<proteinExistence type="predicted"/>
<evidence type="ECO:0000313" key="2">
    <source>
        <dbReference type="Proteomes" id="UP000006258"/>
    </source>
</evidence>
<name>D7VTQ0_SPHSI</name>
<dbReference type="Proteomes" id="UP000006258">
    <property type="component" value="Unassembled WGS sequence"/>
</dbReference>
<accession>D7VTQ0</accession>
<keyword evidence="2" id="KW-1185">Reference proteome</keyword>
<reference evidence="1" key="1">
    <citation type="submission" date="2010-07" db="EMBL/GenBank/DDBJ databases">
        <authorList>
            <person name="Muzny D."/>
            <person name="Qin X."/>
            <person name="Buhay C."/>
            <person name="Dugan-Rocha S."/>
            <person name="Ding Y."/>
            <person name="Chen G."/>
            <person name="Hawes A."/>
            <person name="Holder M."/>
            <person name="Jhangiani S."/>
            <person name="Johnson A."/>
            <person name="Khan Z."/>
            <person name="Li Z."/>
            <person name="Liu W."/>
            <person name="Liu X."/>
            <person name="Perez L."/>
            <person name="Shen H."/>
            <person name="Wang Q."/>
            <person name="Watt J."/>
            <person name="Xi L."/>
            <person name="Xin Y."/>
            <person name="Zhou J."/>
            <person name="Deng J."/>
            <person name="Jiang H."/>
            <person name="Liu Y."/>
            <person name="Qu J."/>
            <person name="Song X.-Z."/>
            <person name="Zhang L."/>
            <person name="Villasana D."/>
            <person name="Johnson A."/>
            <person name="Liu J."/>
            <person name="Liyanage D."/>
            <person name="Lorensuhewa L."/>
            <person name="Robinson T."/>
            <person name="Song A."/>
            <person name="Song B.-B."/>
            <person name="Dinh H."/>
            <person name="Thornton R."/>
            <person name="Coyle M."/>
            <person name="Francisco L."/>
            <person name="Jackson L."/>
            <person name="Javaid M."/>
            <person name="Korchina V."/>
            <person name="Kovar C."/>
            <person name="Mata R."/>
            <person name="Mathew T."/>
            <person name="Ngo R."/>
            <person name="Nguyen L."/>
            <person name="Nguyen N."/>
            <person name="Okwuonu G."/>
            <person name="Ongeri F."/>
            <person name="Pham C."/>
            <person name="Simmons D."/>
            <person name="Wilczek-Boney K."/>
            <person name="Hale W."/>
            <person name="Jakkamsetti A."/>
            <person name="Pham P."/>
            <person name="Ruth R."/>
            <person name="San Lucas F."/>
            <person name="Warren J."/>
            <person name="Zhang J."/>
            <person name="Zhao Z."/>
            <person name="Zhou C."/>
            <person name="Zhu D."/>
            <person name="Lee S."/>
            <person name="Bess C."/>
            <person name="Blankenburg K."/>
            <person name="Forbes L."/>
            <person name="Fu Q."/>
            <person name="Gubbala S."/>
            <person name="Hirani K."/>
            <person name="Jayaseelan J.C."/>
            <person name="Lara F."/>
            <person name="Munidasa M."/>
            <person name="Palculict T."/>
            <person name="Patil S."/>
            <person name="Pu L.-L."/>
            <person name="Saada N."/>
            <person name="Tang L."/>
            <person name="Weissenberger G."/>
            <person name="Zhu Y."/>
            <person name="Hemphill L."/>
            <person name="Shang Y."/>
            <person name="Youmans B."/>
            <person name="Ayvaz T."/>
            <person name="Ross M."/>
            <person name="Santibanez J."/>
            <person name="Aqrawi P."/>
            <person name="Gross S."/>
            <person name="Joshi V."/>
            <person name="Fowler G."/>
            <person name="Nazareth L."/>
            <person name="Reid J."/>
            <person name="Worley K."/>
            <person name="Petrosino J."/>
            <person name="Highlander S."/>
            <person name="Gibbs R."/>
        </authorList>
    </citation>
    <scope>NUCLEOTIDE SEQUENCE [LARGE SCALE GENOMIC DNA]</scope>
    <source>
        <strain evidence="1">ATCC 33861</strain>
    </source>
</reference>
<dbReference type="HOGENOM" id="CLU_3173346_0_0_10"/>
<dbReference type="STRING" id="525373.HMPREF0766_14370"/>
<dbReference type="AlphaFoldDB" id="D7VTQ0"/>
<sequence>MKAFSLFAIAVASIYVHLIAIGVFIITSALGAIVQSVSVVGTTSGTS</sequence>